<dbReference type="AlphaFoldDB" id="A0A166JIQ4"/>
<organism evidence="2 3">
    <name type="scientific">Athelia psychrophila</name>
    <dbReference type="NCBI Taxonomy" id="1759441"/>
    <lineage>
        <taxon>Eukaryota</taxon>
        <taxon>Fungi</taxon>
        <taxon>Dikarya</taxon>
        <taxon>Basidiomycota</taxon>
        <taxon>Agaricomycotina</taxon>
        <taxon>Agaricomycetes</taxon>
        <taxon>Agaricomycetidae</taxon>
        <taxon>Atheliales</taxon>
        <taxon>Atheliaceae</taxon>
        <taxon>Athelia</taxon>
    </lineage>
</organism>
<dbReference type="EMBL" id="KV417551">
    <property type="protein sequence ID" value="KZP20903.1"/>
    <property type="molecule type" value="Genomic_DNA"/>
</dbReference>
<feature type="region of interest" description="Disordered" evidence="1">
    <location>
        <begin position="71"/>
        <end position="98"/>
    </location>
</feature>
<feature type="compositionally biased region" description="Basic residues" evidence="1">
    <location>
        <begin position="1"/>
        <end position="17"/>
    </location>
</feature>
<accession>A0A166JIQ4</accession>
<feature type="compositionally biased region" description="Basic residues" evidence="1">
    <location>
        <begin position="73"/>
        <end position="88"/>
    </location>
</feature>
<name>A0A166JIQ4_9AGAM</name>
<gene>
    <name evidence="2" type="ORF">FIBSPDRAFT_954100</name>
</gene>
<feature type="region of interest" description="Disordered" evidence="1">
    <location>
        <begin position="1"/>
        <end position="22"/>
    </location>
</feature>
<reference evidence="2 3" key="1">
    <citation type="journal article" date="2016" name="Mol. Biol. Evol.">
        <title>Comparative Genomics of Early-Diverging Mushroom-Forming Fungi Provides Insights into the Origins of Lignocellulose Decay Capabilities.</title>
        <authorList>
            <person name="Nagy L.G."/>
            <person name="Riley R."/>
            <person name="Tritt A."/>
            <person name="Adam C."/>
            <person name="Daum C."/>
            <person name="Floudas D."/>
            <person name="Sun H."/>
            <person name="Yadav J.S."/>
            <person name="Pangilinan J."/>
            <person name="Larsson K.H."/>
            <person name="Matsuura K."/>
            <person name="Barry K."/>
            <person name="Labutti K."/>
            <person name="Kuo R."/>
            <person name="Ohm R.A."/>
            <person name="Bhattacharya S.S."/>
            <person name="Shirouzu T."/>
            <person name="Yoshinaga Y."/>
            <person name="Martin F.M."/>
            <person name="Grigoriev I.V."/>
            <person name="Hibbett D.S."/>
        </authorList>
    </citation>
    <scope>NUCLEOTIDE SEQUENCE [LARGE SCALE GENOMIC DNA]</scope>
    <source>
        <strain evidence="2 3">CBS 109695</strain>
    </source>
</reference>
<keyword evidence="3" id="KW-1185">Reference proteome</keyword>
<protein>
    <submittedName>
        <fullName evidence="2">Uncharacterized protein</fullName>
    </submittedName>
</protein>
<evidence type="ECO:0000256" key="1">
    <source>
        <dbReference type="SAM" id="MobiDB-lite"/>
    </source>
</evidence>
<sequence>MRMTTRKITNKGQRRPRPFPSSKSWILAKNRVDFGTNLTFGIERGFIYETTGPVSNLSPPELHELRDALHPSALRRHFRERPARKRSPLIRERRSAAP</sequence>
<dbReference type="Proteomes" id="UP000076532">
    <property type="component" value="Unassembled WGS sequence"/>
</dbReference>
<feature type="compositionally biased region" description="Basic and acidic residues" evidence="1">
    <location>
        <begin position="89"/>
        <end position="98"/>
    </location>
</feature>
<proteinExistence type="predicted"/>
<evidence type="ECO:0000313" key="3">
    <source>
        <dbReference type="Proteomes" id="UP000076532"/>
    </source>
</evidence>
<evidence type="ECO:0000313" key="2">
    <source>
        <dbReference type="EMBL" id="KZP20903.1"/>
    </source>
</evidence>